<dbReference type="PANTHER" id="PTHR34220:SF7">
    <property type="entry name" value="SENSOR HISTIDINE KINASE YPDA"/>
    <property type="match status" value="1"/>
</dbReference>
<feature type="transmembrane region" description="Helical" evidence="1">
    <location>
        <begin position="60"/>
        <end position="79"/>
    </location>
</feature>
<dbReference type="GO" id="GO:0016020">
    <property type="term" value="C:membrane"/>
    <property type="evidence" value="ECO:0007669"/>
    <property type="project" value="InterPro"/>
</dbReference>
<sequence length="363" mass="41563">MKTPEPATQINTAEEDPLFLPDFCAIRMVFVVVMVAELAAFVLALAPLNLPLTERLNNLGTISFFVQWCALAASALLCLSRRWLRGHGTALVSLFSFCLILGVITLVSEGAWYFFHRPFSLGDNQWHTNFLLRNLFIGTLISGPLLRYFYIQHQWRQKVRTESKARLQALQSRIRPHFLFNSMNTIASLTRSDPGKAEMATENLADLFRASLLDSKQYQTMKEELELCRRYLEIEVLRLGDRLQVHWDVDELPLQALIPPLLLQPLLENAIYHGIEPLTGGGRIDINGSLNKQYLQILIDNPLPVTLGHARSSGNQIALDNIRERLHTLYGARAGLETEQNEQRYRTRLFFPYITSQHEHPYH</sequence>
<dbReference type="GO" id="GO:0000155">
    <property type="term" value="F:phosphorelay sensor kinase activity"/>
    <property type="evidence" value="ECO:0007669"/>
    <property type="project" value="InterPro"/>
</dbReference>
<dbReference type="AlphaFoldDB" id="A0A3B1B8P6"/>
<dbReference type="Gene3D" id="3.30.565.10">
    <property type="entry name" value="Histidine kinase-like ATPase, C-terminal domain"/>
    <property type="match status" value="1"/>
</dbReference>
<keyword evidence="1" id="KW-1133">Transmembrane helix</keyword>
<dbReference type="SUPFAM" id="SSF55874">
    <property type="entry name" value="ATPase domain of HSP90 chaperone/DNA topoisomerase II/histidine kinase"/>
    <property type="match status" value="1"/>
</dbReference>
<dbReference type="InterPro" id="IPR036890">
    <property type="entry name" value="HATPase_C_sf"/>
</dbReference>
<evidence type="ECO:0000259" key="2">
    <source>
        <dbReference type="Pfam" id="PF06580"/>
    </source>
</evidence>
<proteinExistence type="predicted"/>
<keyword evidence="1" id="KW-0472">Membrane</keyword>
<protein>
    <submittedName>
        <fullName evidence="3">Autolysis histidine kinase LytS</fullName>
    </submittedName>
</protein>
<feature type="transmembrane region" description="Helical" evidence="1">
    <location>
        <begin position="28"/>
        <end position="48"/>
    </location>
</feature>
<organism evidence="3">
    <name type="scientific">hydrothermal vent metagenome</name>
    <dbReference type="NCBI Taxonomy" id="652676"/>
    <lineage>
        <taxon>unclassified sequences</taxon>
        <taxon>metagenomes</taxon>
        <taxon>ecological metagenomes</taxon>
    </lineage>
</organism>
<feature type="transmembrane region" description="Helical" evidence="1">
    <location>
        <begin position="91"/>
        <end position="115"/>
    </location>
</feature>
<accession>A0A3B1B8P6</accession>
<gene>
    <name evidence="3" type="ORF">MNBD_GAMMA25-515</name>
</gene>
<dbReference type="EMBL" id="UOFY01000027">
    <property type="protein sequence ID" value="VAX08303.1"/>
    <property type="molecule type" value="Genomic_DNA"/>
</dbReference>
<keyword evidence="1" id="KW-0812">Transmembrane</keyword>
<evidence type="ECO:0000256" key="1">
    <source>
        <dbReference type="SAM" id="Phobius"/>
    </source>
</evidence>
<feature type="domain" description="Signal transduction histidine kinase internal region" evidence="2">
    <location>
        <begin position="165"/>
        <end position="243"/>
    </location>
</feature>
<name>A0A3B1B8P6_9ZZZZ</name>
<dbReference type="InterPro" id="IPR010559">
    <property type="entry name" value="Sig_transdc_His_kin_internal"/>
</dbReference>
<reference evidence="3" key="1">
    <citation type="submission" date="2018-06" db="EMBL/GenBank/DDBJ databases">
        <authorList>
            <person name="Zhirakovskaya E."/>
        </authorList>
    </citation>
    <scope>NUCLEOTIDE SEQUENCE</scope>
</reference>
<keyword evidence="3" id="KW-0808">Transferase</keyword>
<dbReference type="Pfam" id="PF06580">
    <property type="entry name" value="His_kinase"/>
    <property type="match status" value="1"/>
</dbReference>
<evidence type="ECO:0000313" key="3">
    <source>
        <dbReference type="EMBL" id="VAX08303.1"/>
    </source>
</evidence>
<dbReference type="PANTHER" id="PTHR34220">
    <property type="entry name" value="SENSOR HISTIDINE KINASE YPDA"/>
    <property type="match status" value="1"/>
</dbReference>
<dbReference type="InterPro" id="IPR050640">
    <property type="entry name" value="Bact_2-comp_sensor_kinase"/>
</dbReference>
<keyword evidence="3" id="KW-0418">Kinase</keyword>
<feature type="transmembrane region" description="Helical" evidence="1">
    <location>
        <begin position="130"/>
        <end position="150"/>
    </location>
</feature>